<keyword evidence="1" id="KW-1133">Transmembrane helix</keyword>
<organism evidence="2 3">
    <name type="scientific">Streptomyces varsoviensis</name>
    <dbReference type="NCBI Taxonomy" id="67373"/>
    <lineage>
        <taxon>Bacteria</taxon>
        <taxon>Bacillati</taxon>
        <taxon>Actinomycetota</taxon>
        <taxon>Actinomycetes</taxon>
        <taxon>Kitasatosporales</taxon>
        <taxon>Streptomycetaceae</taxon>
        <taxon>Streptomyces</taxon>
    </lineage>
</organism>
<feature type="non-terminal residue" evidence="2">
    <location>
        <position position="1"/>
    </location>
</feature>
<keyword evidence="1" id="KW-0472">Membrane</keyword>
<name>A0ABR5J298_9ACTN</name>
<evidence type="ECO:0000313" key="3">
    <source>
        <dbReference type="Proteomes" id="UP000037020"/>
    </source>
</evidence>
<accession>A0ABR5J298</accession>
<feature type="transmembrane region" description="Helical" evidence="1">
    <location>
        <begin position="93"/>
        <end position="117"/>
    </location>
</feature>
<sequence length="126" mass="13355">SWQRALAGVGAGTGTGEAERAWRPKARRVFGYALLSLLPALVALLLVALCAYSVYFGFLYPLRPDAIAAIGHPFSADPMFHASWGGPTLVGAWAAHAAVGAAFWAGSLLFLHALCALQARLARRFC</sequence>
<evidence type="ECO:0000256" key="1">
    <source>
        <dbReference type="SAM" id="Phobius"/>
    </source>
</evidence>
<dbReference type="Proteomes" id="UP000037020">
    <property type="component" value="Unassembled WGS sequence"/>
</dbReference>
<proteinExistence type="predicted"/>
<keyword evidence="1" id="KW-0812">Transmembrane</keyword>
<feature type="transmembrane region" description="Helical" evidence="1">
    <location>
        <begin position="29"/>
        <end position="55"/>
    </location>
</feature>
<reference evidence="2 3" key="1">
    <citation type="submission" date="2015-07" db="EMBL/GenBank/DDBJ databases">
        <authorList>
            <person name="Ju K.-S."/>
            <person name="Doroghazi J.R."/>
            <person name="Metcalf W.W."/>
        </authorList>
    </citation>
    <scope>NUCLEOTIDE SEQUENCE [LARGE SCALE GENOMIC DNA]</scope>
    <source>
        <strain evidence="2 3">NRRL B-3589</strain>
    </source>
</reference>
<comment type="caution">
    <text evidence="2">The sequence shown here is derived from an EMBL/GenBank/DDBJ whole genome shotgun (WGS) entry which is preliminary data.</text>
</comment>
<dbReference type="EMBL" id="LGUT01002191">
    <property type="protein sequence ID" value="KOG87504.1"/>
    <property type="molecule type" value="Genomic_DNA"/>
</dbReference>
<protein>
    <submittedName>
        <fullName evidence="2">Uncharacterized protein</fullName>
    </submittedName>
</protein>
<gene>
    <name evidence="2" type="ORF">ADK38_25055</name>
</gene>
<keyword evidence="3" id="KW-1185">Reference proteome</keyword>
<evidence type="ECO:0000313" key="2">
    <source>
        <dbReference type="EMBL" id="KOG87504.1"/>
    </source>
</evidence>